<feature type="domain" description="APCDD1" evidence="7">
    <location>
        <begin position="34"/>
        <end position="276"/>
    </location>
</feature>
<sequence length="508" mass="56461">MARHARRTTVVLAVFLTSILELLAAPGQQADFTPCDTIVYNVQAHRPDVRMPPPVVGRWLSSRCEIRPGPEFVIRDYTLFKNSTFVALQYMYADSACSAPSYVIISKGEYSFAQASWIVPGGTEVDYILQQVFIMGYTDKSAELLYRNINRTCAGIGKTKWLPGHLYEIFTFMEVPRQRGNNVDLMFLDKDCTTAINFALHELQLMRVEEWTSRDSKVLTRKELFLGDVHTDMGLRKSYRPTGYQVSLRSAEDSDDSDACRTIAKSDVMHPPVLVAAPVLSVQLEGTWVSGMCETQPHGMFVMRRMTFVRDGSTWRARYHFYADADCRRQSYSVAAAGSYAFRAASRAIRGGERYDLLVADVKVTPHDATAVVNMNGEVGDDCATDGSWRLDVEQDVTSTRGCATLGIAVPHVQADLVRLLPDDAGGTRLYVGRQPSDGRFRPTYRPTSFQLPLVQCKETPQTTRWSGKRTSDGVGSTSADHGLVAISALLTCYVLLATHATLRAALT</sequence>
<dbReference type="RefSeq" id="XP_014670877.1">
    <property type="nucleotide sequence ID" value="XM_014815391.1"/>
</dbReference>
<keyword evidence="8" id="KW-1185">Reference proteome</keyword>
<evidence type="ECO:0000256" key="3">
    <source>
        <dbReference type="ARBA" id="ARBA00022729"/>
    </source>
</evidence>
<comment type="subcellular location">
    <subcellularLocation>
        <location evidence="1">Membrane</location>
        <topology evidence="1">Single-pass membrane protein</topology>
    </subcellularLocation>
</comment>
<dbReference type="PANTHER" id="PTHR31021:SF1">
    <property type="entry name" value="CHROMOSOME UNDETERMINED SCAFFOLD_56, WHOLE GENOME SHOTGUN SEQUENCE"/>
    <property type="match status" value="1"/>
</dbReference>
<evidence type="ECO:0000313" key="9">
    <source>
        <dbReference type="RefSeq" id="XP_014670877.1"/>
    </source>
</evidence>
<protein>
    <submittedName>
        <fullName evidence="9">Protein APCDD1-like</fullName>
    </submittedName>
</protein>
<evidence type="ECO:0000256" key="6">
    <source>
        <dbReference type="SAM" id="SignalP"/>
    </source>
</evidence>
<keyword evidence="4" id="KW-0472">Membrane</keyword>
<dbReference type="InterPro" id="IPR042425">
    <property type="entry name" value="APCDD1"/>
</dbReference>
<evidence type="ECO:0000256" key="4">
    <source>
        <dbReference type="ARBA" id="ARBA00023136"/>
    </source>
</evidence>
<reference evidence="9" key="1">
    <citation type="submission" date="2025-08" db="UniProtKB">
        <authorList>
            <consortium name="RefSeq"/>
        </authorList>
    </citation>
    <scope>IDENTIFICATION</scope>
</reference>
<accession>A0ABM1EFA6</accession>
<keyword evidence="3 6" id="KW-0732">Signal</keyword>
<keyword evidence="5" id="KW-0325">Glycoprotein</keyword>
<evidence type="ECO:0000256" key="1">
    <source>
        <dbReference type="ARBA" id="ARBA00004167"/>
    </source>
</evidence>
<organism evidence="8 9">
    <name type="scientific">Priapulus caudatus</name>
    <name type="common">Priapulid worm</name>
    <dbReference type="NCBI Taxonomy" id="37621"/>
    <lineage>
        <taxon>Eukaryota</taxon>
        <taxon>Metazoa</taxon>
        <taxon>Ecdysozoa</taxon>
        <taxon>Scalidophora</taxon>
        <taxon>Priapulida</taxon>
        <taxon>Priapulimorpha</taxon>
        <taxon>Priapulimorphida</taxon>
        <taxon>Priapulidae</taxon>
        <taxon>Priapulus</taxon>
    </lineage>
</organism>
<dbReference type="InterPro" id="IPR029405">
    <property type="entry name" value="APCDD1_dom"/>
</dbReference>
<name>A0ABM1EFA6_PRICU</name>
<gene>
    <name evidence="9" type="primary">LOC106811690</name>
</gene>
<keyword evidence="2" id="KW-0812">Transmembrane</keyword>
<dbReference type="Proteomes" id="UP000695022">
    <property type="component" value="Unplaced"/>
</dbReference>
<feature type="chain" id="PRO_5045355469" evidence="6">
    <location>
        <begin position="25"/>
        <end position="508"/>
    </location>
</feature>
<evidence type="ECO:0000313" key="8">
    <source>
        <dbReference type="Proteomes" id="UP000695022"/>
    </source>
</evidence>
<dbReference type="Pfam" id="PF14921">
    <property type="entry name" value="APCDDC"/>
    <property type="match status" value="2"/>
</dbReference>
<dbReference type="GeneID" id="106811690"/>
<dbReference type="PANTHER" id="PTHR31021">
    <property type="entry name" value="ADENOMATOSIS POLYPOSIS COLI DOWN-REGULATED 1"/>
    <property type="match status" value="1"/>
</dbReference>
<evidence type="ECO:0000256" key="5">
    <source>
        <dbReference type="ARBA" id="ARBA00023180"/>
    </source>
</evidence>
<proteinExistence type="predicted"/>
<evidence type="ECO:0000256" key="2">
    <source>
        <dbReference type="ARBA" id="ARBA00022692"/>
    </source>
</evidence>
<dbReference type="SMART" id="SM01352">
    <property type="entry name" value="APCDDC"/>
    <property type="match status" value="2"/>
</dbReference>
<feature type="signal peptide" evidence="6">
    <location>
        <begin position="1"/>
        <end position="24"/>
    </location>
</feature>
<feature type="domain" description="APCDD1" evidence="7">
    <location>
        <begin position="277"/>
        <end position="476"/>
    </location>
</feature>
<evidence type="ECO:0000259" key="7">
    <source>
        <dbReference type="SMART" id="SM01352"/>
    </source>
</evidence>